<keyword evidence="1" id="KW-0479">Metal-binding</keyword>
<comment type="caution">
    <text evidence="3">The sequence shown here is derived from an EMBL/GenBank/DDBJ whole genome shotgun (WGS) entry which is preliminary data.</text>
</comment>
<evidence type="ECO:0000313" key="3">
    <source>
        <dbReference type="EMBL" id="GAH03394.1"/>
    </source>
</evidence>
<dbReference type="Gene3D" id="3.20.20.70">
    <property type="entry name" value="Aldolase class I"/>
    <property type="match status" value="1"/>
</dbReference>
<evidence type="ECO:0000256" key="1">
    <source>
        <dbReference type="ARBA" id="ARBA00022723"/>
    </source>
</evidence>
<dbReference type="InterPro" id="IPR000056">
    <property type="entry name" value="Ribul_P_3_epim-like"/>
</dbReference>
<dbReference type="Pfam" id="PF00834">
    <property type="entry name" value="Ribul_P_3_epim"/>
    <property type="match status" value="1"/>
</dbReference>
<name>X1DEA3_9ZZZZ</name>
<dbReference type="AlphaFoldDB" id="X1DEA3"/>
<protein>
    <submittedName>
        <fullName evidence="3">Uncharacterized protein</fullName>
    </submittedName>
</protein>
<dbReference type="GO" id="GO:0046872">
    <property type="term" value="F:metal ion binding"/>
    <property type="evidence" value="ECO:0007669"/>
    <property type="project" value="UniProtKB-KW"/>
</dbReference>
<reference evidence="3" key="1">
    <citation type="journal article" date="2014" name="Front. Microbiol.">
        <title>High frequency of phylogenetically diverse reductive dehalogenase-homologous genes in deep subseafloor sedimentary metagenomes.</title>
        <authorList>
            <person name="Kawai M."/>
            <person name="Futagami T."/>
            <person name="Toyoda A."/>
            <person name="Takaki Y."/>
            <person name="Nishi S."/>
            <person name="Hori S."/>
            <person name="Arai W."/>
            <person name="Tsubouchi T."/>
            <person name="Morono Y."/>
            <person name="Uchiyama I."/>
            <person name="Ito T."/>
            <person name="Fujiyama A."/>
            <person name="Inagaki F."/>
            <person name="Takami H."/>
        </authorList>
    </citation>
    <scope>NUCLEOTIDE SEQUENCE</scope>
    <source>
        <strain evidence="3">Expedition CK06-06</strain>
    </source>
</reference>
<dbReference type="GO" id="GO:0016857">
    <property type="term" value="F:racemase and epimerase activity, acting on carbohydrates and derivatives"/>
    <property type="evidence" value="ECO:0007669"/>
    <property type="project" value="InterPro"/>
</dbReference>
<dbReference type="InterPro" id="IPR013785">
    <property type="entry name" value="Aldolase_TIM"/>
</dbReference>
<dbReference type="PANTHER" id="PTHR11749">
    <property type="entry name" value="RIBULOSE-5-PHOSPHATE-3-EPIMERASE"/>
    <property type="match status" value="1"/>
</dbReference>
<keyword evidence="2" id="KW-0413">Isomerase</keyword>
<sequence>MKLLKKIKKLGMKTGIAICPDTIFYPTYEMCRYIDKILLLSVNPGFMGQKFKPAVIDKVNTLKNIYNH</sequence>
<accession>X1DEA3</accession>
<evidence type="ECO:0000256" key="2">
    <source>
        <dbReference type="ARBA" id="ARBA00023235"/>
    </source>
</evidence>
<proteinExistence type="predicted"/>
<gene>
    <name evidence="3" type="ORF">S01H4_37883</name>
</gene>
<dbReference type="EMBL" id="BART01020379">
    <property type="protein sequence ID" value="GAH03394.1"/>
    <property type="molecule type" value="Genomic_DNA"/>
</dbReference>
<dbReference type="SUPFAM" id="SSF51366">
    <property type="entry name" value="Ribulose-phoshate binding barrel"/>
    <property type="match status" value="1"/>
</dbReference>
<dbReference type="GO" id="GO:0005975">
    <property type="term" value="P:carbohydrate metabolic process"/>
    <property type="evidence" value="ECO:0007669"/>
    <property type="project" value="InterPro"/>
</dbReference>
<dbReference type="InterPro" id="IPR011060">
    <property type="entry name" value="RibuloseP-bd_barrel"/>
</dbReference>
<organism evidence="3">
    <name type="scientific">marine sediment metagenome</name>
    <dbReference type="NCBI Taxonomy" id="412755"/>
    <lineage>
        <taxon>unclassified sequences</taxon>
        <taxon>metagenomes</taxon>
        <taxon>ecological metagenomes</taxon>
    </lineage>
</organism>